<gene>
    <name evidence="1" type="ORF">OUZ56_031749</name>
</gene>
<dbReference type="EMBL" id="JAOYFB010000005">
    <property type="protein sequence ID" value="KAK4016784.1"/>
    <property type="molecule type" value="Genomic_DNA"/>
</dbReference>
<accession>A0ABQ9ZV70</accession>
<protein>
    <submittedName>
        <fullName evidence="1">Uncharacterized protein</fullName>
    </submittedName>
</protein>
<proteinExistence type="predicted"/>
<evidence type="ECO:0000313" key="2">
    <source>
        <dbReference type="Proteomes" id="UP001234178"/>
    </source>
</evidence>
<keyword evidence="2" id="KW-1185">Reference proteome</keyword>
<sequence length="128" mass="14367">MRNIKPLGGARCAFVGAGNPVESKAEHSTKEHSRIRQLSGNQYQSQYGIVQPESSSNHRTNSTSTYPLRFRGITPTQISSVRQWNKKGSQKRVTSFSFGPTRGEGKLTAQLLLLLIVHVIFQRESIRR</sequence>
<organism evidence="1 2">
    <name type="scientific">Daphnia magna</name>
    <dbReference type="NCBI Taxonomy" id="35525"/>
    <lineage>
        <taxon>Eukaryota</taxon>
        <taxon>Metazoa</taxon>
        <taxon>Ecdysozoa</taxon>
        <taxon>Arthropoda</taxon>
        <taxon>Crustacea</taxon>
        <taxon>Branchiopoda</taxon>
        <taxon>Diplostraca</taxon>
        <taxon>Cladocera</taxon>
        <taxon>Anomopoda</taxon>
        <taxon>Daphniidae</taxon>
        <taxon>Daphnia</taxon>
    </lineage>
</organism>
<dbReference type="Proteomes" id="UP001234178">
    <property type="component" value="Unassembled WGS sequence"/>
</dbReference>
<reference evidence="1 2" key="1">
    <citation type="journal article" date="2023" name="Nucleic Acids Res.">
        <title>The hologenome of Daphnia magna reveals possible DNA methylation and microbiome-mediated evolution of the host genome.</title>
        <authorList>
            <person name="Chaturvedi A."/>
            <person name="Li X."/>
            <person name="Dhandapani V."/>
            <person name="Marshall H."/>
            <person name="Kissane S."/>
            <person name="Cuenca-Cambronero M."/>
            <person name="Asole G."/>
            <person name="Calvet F."/>
            <person name="Ruiz-Romero M."/>
            <person name="Marangio P."/>
            <person name="Guigo R."/>
            <person name="Rago D."/>
            <person name="Mirbahai L."/>
            <person name="Eastwood N."/>
            <person name="Colbourne J.K."/>
            <person name="Zhou J."/>
            <person name="Mallon E."/>
            <person name="Orsini L."/>
        </authorList>
    </citation>
    <scope>NUCLEOTIDE SEQUENCE [LARGE SCALE GENOMIC DNA]</scope>
    <source>
        <strain evidence="1">LRV0_1</strain>
    </source>
</reference>
<comment type="caution">
    <text evidence="1">The sequence shown here is derived from an EMBL/GenBank/DDBJ whole genome shotgun (WGS) entry which is preliminary data.</text>
</comment>
<name>A0ABQ9ZV70_9CRUS</name>
<evidence type="ECO:0000313" key="1">
    <source>
        <dbReference type="EMBL" id="KAK4016784.1"/>
    </source>
</evidence>